<organism evidence="1 2">
    <name type="scientific">Bombardia bombarda</name>
    <dbReference type="NCBI Taxonomy" id="252184"/>
    <lineage>
        <taxon>Eukaryota</taxon>
        <taxon>Fungi</taxon>
        <taxon>Dikarya</taxon>
        <taxon>Ascomycota</taxon>
        <taxon>Pezizomycotina</taxon>
        <taxon>Sordariomycetes</taxon>
        <taxon>Sordariomycetidae</taxon>
        <taxon>Sordariales</taxon>
        <taxon>Lasiosphaeriaceae</taxon>
        <taxon>Bombardia</taxon>
    </lineage>
</organism>
<name>A0AA39WAE4_9PEZI</name>
<evidence type="ECO:0000313" key="1">
    <source>
        <dbReference type="EMBL" id="KAK0610063.1"/>
    </source>
</evidence>
<accession>A0AA39WAE4</accession>
<proteinExistence type="predicted"/>
<evidence type="ECO:0008006" key="3">
    <source>
        <dbReference type="Google" id="ProtNLM"/>
    </source>
</evidence>
<dbReference type="Proteomes" id="UP001174934">
    <property type="component" value="Unassembled WGS sequence"/>
</dbReference>
<reference evidence="1" key="1">
    <citation type="submission" date="2023-06" db="EMBL/GenBank/DDBJ databases">
        <title>Genome-scale phylogeny and comparative genomics of the fungal order Sordariales.</title>
        <authorList>
            <consortium name="Lawrence Berkeley National Laboratory"/>
            <person name="Hensen N."/>
            <person name="Bonometti L."/>
            <person name="Westerberg I."/>
            <person name="Brannstrom I.O."/>
            <person name="Guillou S."/>
            <person name="Cros-Aarteil S."/>
            <person name="Calhoun S."/>
            <person name="Haridas S."/>
            <person name="Kuo A."/>
            <person name="Mondo S."/>
            <person name="Pangilinan J."/>
            <person name="Riley R."/>
            <person name="LaButti K."/>
            <person name="Andreopoulos B."/>
            <person name="Lipzen A."/>
            <person name="Chen C."/>
            <person name="Yanf M."/>
            <person name="Daum C."/>
            <person name="Ng V."/>
            <person name="Clum A."/>
            <person name="Steindorff A."/>
            <person name="Ohm R."/>
            <person name="Martin F."/>
            <person name="Silar P."/>
            <person name="Natvig D."/>
            <person name="Lalanne C."/>
            <person name="Gautier V."/>
            <person name="Ament-velasquez S.L."/>
            <person name="Kruys A."/>
            <person name="Hutchinson M.I."/>
            <person name="Powell A.J."/>
            <person name="Barry K."/>
            <person name="Miller A.N."/>
            <person name="Grigoriev I.V."/>
            <person name="Debuchy R."/>
            <person name="Gladieux P."/>
            <person name="Thoren M.H."/>
            <person name="Johannesson H."/>
        </authorList>
    </citation>
    <scope>NUCLEOTIDE SEQUENCE</scope>
    <source>
        <strain evidence="1">SMH3391-2</strain>
    </source>
</reference>
<dbReference type="EMBL" id="JAULSR010000011">
    <property type="protein sequence ID" value="KAK0610063.1"/>
    <property type="molecule type" value="Genomic_DNA"/>
</dbReference>
<sequence length="220" mass="24048">MGRADAARPIDDILSGISATLATITRFIRAVRVAHADLSAVTRELSDLRLLLELMRDDQGIPLLVQAQVLALLVDCGKILYRIQNVLAHCGDAAQWTSTGKVAVAGLRDGLEIMRRALGLVDEVVNLYVTVSASSVAEINALKSDISADVDWIRTQAASAEHGYKDTVPLLDTYLDAVVNCIETSTRNSPVELGDIEGRDDMMAQYVNECLLFEFLQVRY</sequence>
<comment type="caution">
    <text evidence="1">The sequence shown here is derived from an EMBL/GenBank/DDBJ whole genome shotgun (WGS) entry which is preliminary data.</text>
</comment>
<keyword evidence="2" id="KW-1185">Reference proteome</keyword>
<dbReference type="AlphaFoldDB" id="A0AA39WAE4"/>
<protein>
    <recommendedName>
        <fullName evidence="3">Fungal N-terminal domain-containing protein</fullName>
    </recommendedName>
</protein>
<evidence type="ECO:0000313" key="2">
    <source>
        <dbReference type="Proteomes" id="UP001174934"/>
    </source>
</evidence>
<gene>
    <name evidence="1" type="ORF">B0T17DRAFT_500840</name>
</gene>